<evidence type="ECO:0000313" key="4">
    <source>
        <dbReference type="Proteomes" id="UP001385951"/>
    </source>
</evidence>
<feature type="compositionally biased region" description="Basic and acidic residues" evidence="1">
    <location>
        <begin position="59"/>
        <end position="75"/>
    </location>
</feature>
<evidence type="ECO:0000259" key="2">
    <source>
        <dbReference type="Pfam" id="PF21492"/>
    </source>
</evidence>
<dbReference type="Gene3D" id="6.20.130.10">
    <property type="match status" value="1"/>
</dbReference>
<dbReference type="EMBL" id="JASBNA010000060">
    <property type="protein sequence ID" value="KAK7679374.1"/>
    <property type="molecule type" value="Genomic_DNA"/>
</dbReference>
<gene>
    <name evidence="3" type="ORF">QCA50_017591</name>
</gene>
<keyword evidence="4" id="KW-1185">Reference proteome</keyword>
<dbReference type="AlphaFoldDB" id="A0AAW0FMG1"/>
<accession>A0AAW0FMG1</accession>
<evidence type="ECO:0000313" key="3">
    <source>
        <dbReference type="EMBL" id="KAK7679374.1"/>
    </source>
</evidence>
<dbReference type="Pfam" id="PF21492">
    <property type="entry name" value="bL31_N"/>
    <property type="match status" value="1"/>
</dbReference>
<dbReference type="Proteomes" id="UP001385951">
    <property type="component" value="Unassembled WGS sequence"/>
</dbReference>
<sequence>MKKIEMGKSRPTIFHQFETLVELSDGFSAFETKEEKPDAKAEAASPTNKYENDDFIELMGHDVKEAPKGQLEQKNRGGKKK</sequence>
<feature type="domain" description="Ribosomal protein bL31m N-terminal" evidence="2">
    <location>
        <begin position="1"/>
        <end position="35"/>
    </location>
</feature>
<evidence type="ECO:0000256" key="1">
    <source>
        <dbReference type="SAM" id="MobiDB-lite"/>
    </source>
</evidence>
<comment type="caution">
    <text evidence="3">The sequence shown here is derived from an EMBL/GenBank/DDBJ whole genome shotgun (WGS) entry which is preliminary data.</text>
</comment>
<organism evidence="3 4">
    <name type="scientific">Cerrena zonata</name>
    <dbReference type="NCBI Taxonomy" id="2478898"/>
    <lineage>
        <taxon>Eukaryota</taxon>
        <taxon>Fungi</taxon>
        <taxon>Dikarya</taxon>
        <taxon>Basidiomycota</taxon>
        <taxon>Agaricomycotina</taxon>
        <taxon>Agaricomycetes</taxon>
        <taxon>Polyporales</taxon>
        <taxon>Cerrenaceae</taxon>
        <taxon>Cerrena</taxon>
    </lineage>
</organism>
<reference evidence="3 4" key="1">
    <citation type="submission" date="2022-09" db="EMBL/GenBank/DDBJ databases">
        <authorList>
            <person name="Palmer J.M."/>
        </authorList>
    </citation>
    <scope>NUCLEOTIDE SEQUENCE [LARGE SCALE GENOMIC DNA]</scope>
    <source>
        <strain evidence="3 4">DSM 7382</strain>
    </source>
</reference>
<protein>
    <recommendedName>
        <fullName evidence="2">Ribosomal protein bL31m N-terminal domain-containing protein</fullName>
    </recommendedName>
</protein>
<proteinExistence type="predicted"/>
<feature type="compositionally biased region" description="Basic and acidic residues" evidence="1">
    <location>
        <begin position="31"/>
        <end position="41"/>
    </location>
</feature>
<dbReference type="InterPro" id="IPR048874">
    <property type="entry name" value="Ribosomal_bL31m_N"/>
</dbReference>
<feature type="region of interest" description="Disordered" evidence="1">
    <location>
        <begin position="31"/>
        <end position="81"/>
    </location>
</feature>
<name>A0AAW0FMG1_9APHY</name>